<evidence type="ECO:0000313" key="3">
    <source>
        <dbReference type="Proteomes" id="UP000823862"/>
    </source>
</evidence>
<feature type="domain" description="PIN" evidence="1">
    <location>
        <begin position="20"/>
        <end position="49"/>
    </location>
</feature>
<dbReference type="AlphaFoldDB" id="A0A9D2HUG9"/>
<reference evidence="2" key="2">
    <citation type="submission" date="2021-04" db="EMBL/GenBank/DDBJ databases">
        <authorList>
            <person name="Gilroy R."/>
        </authorList>
    </citation>
    <scope>NUCLEOTIDE SEQUENCE</scope>
    <source>
        <strain evidence="2">ChiHjej12B11-9795</strain>
    </source>
</reference>
<gene>
    <name evidence="2" type="ORF">H9950_03135</name>
</gene>
<protein>
    <submittedName>
        <fullName evidence="2">PIN domain-containing protein</fullName>
    </submittedName>
</protein>
<dbReference type="Pfam" id="PF13470">
    <property type="entry name" value="PIN_3"/>
    <property type="match status" value="1"/>
</dbReference>
<evidence type="ECO:0000259" key="1">
    <source>
        <dbReference type="Pfam" id="PF13470"/>
    </source>
</evidence>
<sequence>MEAILNSSNTLFCAPSYNFHLIEADPDDNKFVDCAVATGATCIVTEDHHFSVLNKIDFPKIVIVGIDAFLHLL</sequence>
<name>A0A9D2HUG9_9BACE</name>
<dbReference type="Proteomes" id="UP000823862">
    <property type="component" value="Unassembled WGS sequence"/>
</dbReference>
<proteinExistence type="predicted"/>
<evidence type="ECO:0000313" key="2">
    <source>
        <dbReference type="EMBL" id="HJA85185.1"/>
    </source>
</evidence>
<reference evidence="2" key="1">
    <citation type="journal article" date="2021" name="PeerJ">
        <title>Extensive microbial diversity within the chicken gut microbiome revealed by metagenomics and culture.</title>
        <authorList>
            <person name="Gilroy R."/>
            <person name="Ravi A."/>
            <person name="Getino M."/>
            <person name="Pursley I."/>
            <person name="Horton D.L."/>
            <person name="Alikhan N.F."/>
            <person name="Baker D."/>
            <person name="Gharbi K."/>
            <person name="Hall N."/>
            <person name="Watson M."/>
            <person name="Adriaenssens E.M."/>
            <person name="Foster-Nyarko E."/>
            <person name="Jarju S."/>
            <person name="Secka A."/>
            <person name="Antonio M."/>
            <person name="Oren A."/>
            <person name="Chaudhuri R.R."/>
            <person name="La Ragione R."/>
            <person name="Hildebrand F."/>
            <person name="Pallen M.J."/>
        </authorList>
    </citation>
    <scope>NUCLEOTIDE SEQUENCE</scope>
    <source>
        <strain evidence="2">ChiHjej12B11-9795</strain>
    </source>
</reference>
<comment type="caution">
    <text evidence="2">The sequence shown here is derived from an EMBL/GenBank/DDBJ whole genome shotgun (WGS) entry which is preliminary data.</text>
</comment>
<dbReference type="EMBL" id="DWZI01000017">
    <property type="protein sequence ID" value="HJA85185.1"/>
    <property type="molecule type" value="Genomic_DNA"/>
</dbReference>
<dbReference type="InterPro" id="IPR002716">
    <property type="entry name" value="PIN_dom"/>
</dbReference>
<accession>A0A9D2HUG9</accession>
<organism evidence="2 3">
    <name type="scientific">Candidatus Bacteroides avicola</name>
    <dbReference type="NCBI Taxonomy" id="2838468"/>
    <lineage>
        <taxon>Bacteria</taxon>
        <taxon>Pseudomonadati</taxon>
        <taxon>Bacteroidota</taxon>
        <taxon>Bacteroidia</taxon>
        <taxon>Bacteroidales</taxon>
        <taxon>Bacteroidaceae</taxon>
        <taxon>Bacteroides</taxon>
    </lineage>
</organism>